<dbReference type="EMBL" id="JAYMYR010000002">
    <property type="protein sequence ID" value="KAK7378164.1"/>
    <property type="molecule type" value="Genomic_DNA"/>
</dbReference>
<feature type="region of interest" description="Disordered" evidence="1">
    <location>
        <begin position="230"/>
        <end position="252"/>
    </location>
</feature>
<evidence type="ECO:0000313" key="3">
    <source>
        <dbReference type="Proteomes" id="UP001374584"/>
    </source>
</evidence>
<accession>A0AAN9NRT2</accession>
<evidence type="ECO:0000256" key="1">
    <source>
        <dbReference type="SAM" id="MobiDB-lite"/>
    </source>
</evidence>
<dbReference type="Proteomes" id="UP001374584">
    <property type="component" value="Unassembled WGS sequence"/>
</dbReference>
<keyword evidence="3" id="KW-1185">Reference proteome</keyword>
<proteinExistence type="predicted"/>
<reference evidence="2 3" key="1">
    <citation type="submission" date="2024-01" db="EMBL/GenBank/DDBJ databases">
        <title>The genomes of 5 underutilized Papilionoideae crops provide insights into root nodulation and disease resistanc.</title>
        <authorList>
            <person name="Jiang F."/>
        </authorList>
    </citation>
    <scope>NUCLEOTIDE SEQUENCE [LARGE SCALE GENOMIC DNA]</scope>
    <source>
        <strain evidence="2">JINMINGXINNONG_FW02</strain>
        <tissue evidence="2">Leaves</tissue>
    </source>
</reference>
<sequence length="311" mass="32509">MGVFIVGGGEVIRREILRLEWLGVLEKIFFDSDGSEFGGEGSVQGEEETFVQCPKVGEGNIKGGACFVSIYYSTRNFNAGIGTSSGNNLLSRNSNNSLESNDDAWKRKEIGVAAIKVMSKDLVGPSGGDVARKEEWQEDSICVEPILAQSHEATWVRESLGLGPSSDAADRAWDAVRFCLRDVNLDDANPVVADDPYGVVIPFSVDGLGACEALLDGDVAASIDDDVTAGPDDDGAVLHSGPRGGVSTGDGDSLGVVQGLRFLAMGTKGEEVEEKAVVGVRCRAVVNGGAVVVEDLHNCATVIGGCLIGGE</sequence>
<evidence type="ECO:0000313" key="2">
    <source>
        <dbReference type="EMBL" id="KAK7378164.1"/>
    </source>
</evidence>
<dbReference type="CDD" id="cd03143">
    <property type="entry name" value="A4_beta-galactosidase_middle_domain"/>
    <property type="match status" value="1"/>
</dbReference>
<comment type="caution">
    <text evidence="2">The sequence shown here is derived from an EMBL/GenBank/DDBJ whole genome shotgun (WGS) entry which is preliminary data.</text>
</comment>
<dbReference type="AlphaFoldDB" id="A0AAN9NRT2"/>
<gene>
    <name evidence="2" type="ORF">VNO80_03601</name>
</gene>
<protein>
    <submittedName>
        <fullName evidence="2">Uncharacterized protein</fullName>
    </submittedName>
</protein>
<organism evidence="2 3">
    <name type="scientific">Phaseolus coccineus</name>
    <name type="common">Scarlet runner bean</name>
    <name type="synonym">Phaseolus multiflorus</name>
    <dbReference type="NCBI Taxonomy" id="3886"/>
    <lineage>
        <taxon>Eukaryota</taxon>
        <taxon>Viridiplantae</taxon>
        <taxon>Streptophyta</taxon>
        <taxon>Embryophyta</taxon>
        <taxon>Tracheophyta</taxon>
        <taxon>Spermatophyta</taxon>
        <taxon>Magnoliopsida</taxon>
        <taxon>eudicotyledons</taxon>
        <taxon>Gunneridae</taxon>
        <taxon>Pentapetalae</taxon>
        <taxon>rosids</taxon>
        <taxon>fabids</taxon>
        <taxon>Fabales</taxon>
        <taxon>Fabaceae</taxon>
        <taxon>Papilionoideae</taxon>
        <taxon>50 kb inversion clade</taxon>
        <taxon>NPAAA clade</taxon>
        <taxon>indigoferoid/millettioid clade</taxon>
        <taxon>Phaseoleae</taxon>
        <taxon>Phaseolus</taxon>
    </lineage>
</organism>
<name>A0AAN9NRT2_PHACN</name>